<accession>A0A5B7G7J0</accession>
<dbReference type="EMBL" id="VSRR010013777">
    <property type="protein sequence ID" value="MPC56210.1"/>
    <property type="molecule type" value="Genomic_DNA"/>
</dbReference>
<keyword evidence="2" id="KW-1185">Reference proteome</keyword>
<reference evidence="1 2" key="1">
    <citation type="submission" date="2019-05" db="EMBL/GenBank/DDBJ databases">
        <title>Another draft genome of Portunus trituberculatus and its Hox gene families provides insights of decapod evolution.</title>
        <authorList>
            <person name="Jeong J.-H."/>
            <person name="Song I."/>
            <person name="Kim S."/>
            <person name="Choi T."/>
            <person name="Kim D."/>
            <person name="Ryu S."/>
            <person name="Kim W."/>
        </authorList>
    </citation>
    <scope>NUCLEOTIDE SEQUENCE [LARGE SCALE GENOMIC DNA]</scope>
    <source>
        <tissue evidence="1">Muscle</tissue>
    </source>
</reference>
<proteinExistence type="predicted"/>
<evidence type="ECO:0000313" key="1">
    <source>
        <dbReference type="EMBL" id="MPC56210.1"/>
    </source>
</evidence>
<sequence>MTTRSVLTPPSTFSTSTSATSAVLDLIYNQCNTTSVLY</sequence>
<dbReference type="Proteomes" id="UP000324222">
    <property type="component" value="Unassembled WGS sequence"/>
</dbReference>
<gene>
    <name evidence="1" type="ORF">E2C01_050163</name>
</gene>
<name>A0A5B7G7J0_PORTR</name>
<protein>
    <submittedName>
        <fullName evidence="1">Uncharacterized protein</fullName>
    </submittedName>
</protein>
<evidence type="ECO:0000313" key="2">
    <source>
        <dbReference type="Proteomes" id="UP000324222"/>
    </source>
</evidence>
<organism evidence="1 2">
    <name type="scientific">Portunus trituberculatus</name>
    <name type="common">Swimming crab</name>
    <name type="synonym">Neptunus trituberculatus</name>
    <dbReference type="NCBI Taxonomy" id="210409"/>
    <lineage>
        <taxon>Eukaryota</taxon>
        <taxon>Metazoa</taxon>
        <taxon>Ecdysozoa</taxon>
        <taxon>Arthropoda</taxon>
        <taxon>Crustacea</taxon>
        <taxon>Multicrustacea</taxon>
        <taxon>Malacostraca</taxon>
        <taxon>Eumalacostraca</taxon>
        <taxon>Eucarida</taxon>
        <taxon>Decapoda</taxon>
        <taxon>Pleocyemata</taxon>
        <taxon>Brachyura</taxon>
        <taxon>Eubrachyura</taxon>
        <taxon>Portunoidea</taxon>
        <taxon>Portunidae</taxon>
        <taxon>Portuninae</taxon>
        <taxon>Portunus</taxon>
    </lineage>
</organism>
<comment type="caution">
    <text evidence="1">The sequence shown here is derived from an EMBL/GenBank/DDBJ whole genome shotgun (WGS) entry which is preliminary data.</text>
</comment>
<dbReference type="AlphaFoldDB" id="A0A5B7G7J0"/>